<proteinExistence type="predicted"/>
<keyword evidence="1" id="KW-0812">Transmembrane</keyword>
<gene>
    <name evidence="2" type="ORF">SAMN05421553_3252</name>
</gene>
<accession>A0A1H5D867</accession>
<dbReference type="STRING" id="53406.SAMN05421553_3252"/>
<keyword evidence="3" id="KW-1185">Reference proteome</keyword>
<organism evidence="2 3">
    <name type="scientific">Pseudomonas anguilliseptica</name>
    <dbReference type="NCBI Taxonomy" id="53406"/>
    <lineage>
        <taxon>Bacteria</taxon>
        <taxon>Pseudomonadati</taxon>
        <taxon>Pseudomonadota</taxon>
        <taxon>Gammaproteobacteria</taxon>
        <taxon>Pseudomonadales</taxon>
        <taxon>Pseudomonadaceae</taxon>
        <taxon>Pseudomonas</taxon>
    </lineage>
</organism>
<dbReference type="Proteomes" id="UP000242849">
    <property type="component" value="Unassembled WGS sequence"/>
</dbReference>
<dbReference type="EMBL" id="FNSC01000001">
    <property type="protein sequence ID" value="SED75095.1"/>
    <property type="molecule type" value="Genomic_DNA"/>
</dbReference>
<dbReference type="AlphaFoldDB" id="A0A1H5D867"/>
<keyword evidence="1" id="KW-1133">Transmembrane helix</keyword>
<dbReference type="OrthoDB" id="6905585at2"/>
<evidence type="ECO:0000256" key="1">
    <source>
        <dbReference type="SAM" id="Phobius"/>
    </source>
</evidence>
<reference evidence="3" key="1">
    <citation type="submission" date="2016-10" db="EMBL/GenBank/DDBJ databases">
        <authorList>
            <person name="Varghese N."/>
            <person name="Submissions S."/>
        </authorList>
    </citation>
    <scope>NUCLEOTIDE SEQUENCE [LARGE SCALE GENOMIC DNA]</scope>
    <source>
        <strain evidence="3">DSM 12111</strain>
    </source>
</reference>
<evidence type="ECO:0000313" key="3">
    <source>
        <dbReference type="Proteomes" id="UP000242849"/>
    </source>
</evidence>
<protein>
    <recommendedName>
        <fullName evidence="4">DUF2730 domain-containing protein</fullName>
    </recommendedName>
</protein>
<evidence type="ECO:0008006" key="4">
    <source>
        <dbReference type="Google" id="ProtNLM"/>
    </source>
</evidence>
<feature type="transmembrane region" description="Helical" evidence="1">
    <location>
        <begin position="6"/>
        <end position="27"/>
    </location>
</feature>
<evidence type="ECO:0000313" key="2">
    <source>
        <dbReference type="EMBL" id="SED75095.1"/>
    </source>
</evidence>
<name>A0A1H5D867_PSEAG</name>
<dbReference type="RefSeq" id="WP_090384024.1">
    <property type="nucleotide sequence ID" value="NZ_CP156749.1"/>
</dbReference>
<keyword evidence="1" id="KW-0472">Membrane</keyword>
<sequence length="103" mass="11482">MNFEQLNFGFGAVQWLITVAIGVYSWFMSRQAASAQELLELRTRIVALEEQARHLPSQTAITGLLVSLEAVRSDLSGMRNTIGGVQRSVENINAYLLQEKTRA</sequence>